<evidence type="ECO:0000256" key="2">
    <source>
        <dbReference type="ARBA" id="ARBA00004167"/>
    </source>
</evidence>
<dbReference type="PRINTS" id="PR00463">
    <property type="entry name" value="EP450I"/>
</dbReference>
<feature type="chain" id="PRO_5026682097" evidence="13">
    <location>
        <begin position="33"/>
        <end position="303"/>
    </location>
</feature>
<dbReference type="Proteomes" id="UP000504603">
    <property type="component" value="Unplaced"/>
</dbReference>
<evidence type="ECO:0000256" key="6">
    <source>
        <dbReference type="ARBA" id="ARBA00022723"/>
    </source>
</evidence>
<evidence type="ECO:0000256" key="13">
    <source>
        <dbReference type="SAM" id="SignalP"/>
    </source>
</evidence>
<evidence type="ECO:0000256" key="3">
    <source>
        <dbReference type="ARBA" id="ARBA00010617"/>
    </source>
</evidence>
<dbReference type="InterPro" id="IPR002401">
    <property type="entry name" value="Cyt_P450_E_grp-I"/>
</dbReference>
<gene>
    <name evidence="15" type="primary">LOC111022631</name>
</gene>
<keyword evidence="13" id="KW-0732">Signal</keyword>
<evidence type="ECO:0000256" key="12">
    <source>
        <dbReference type="RuleBase" id="RU000461"/>
    </source>
</evidence>
<evidence type="ECO:0000313" key="15">
    <source>
        <dbReference type="RefSeq" id="XP_022155498.1"/>
    </source>
</evidence>
<dbReference type="KEGG" id="mcha:111022631"/>
<evidence type="ECO:0000256" key="1">
    <source>
        <dbReference type="ARBA" id="ARBA00001971"/>
    </source>
</evidence>
<comment type="cofactor">
    <cofactor evidence="1 11">
        <name>heme</name>
        <dbReference type="ChEBI" id="CHEBI:30413"/>
    </cofactor>
</comment>
<dbReference type="RefSeq" id="XP_022155498.1">
    <property type="nucleotide sequence ID" value="XM_022299806.1"/>
</dbReference>
<dbReference type="GO" id="GO:0016020">
    <property type="term" value="C:membrane"/>
    <property type="evidence" value="ECO:0007669"/>
    <property type="project" value="UniProtKB-SubCell"/>
</dbReference>
<dbReference type="OrthoDB" id="1470350at2759"/>
<evidence type="ECO:0000256" key="10">
    <source>
        <dbReference type="ARBA" id="ARBA00023136"/>
    </source>
</evidence>
<name>A0A6J1DN43_MOMCH</name>
<feature type="signal peptide" evidence="13">
    <location>
        <begin position="1"/>
        <end position="32"/>
    </location>
</feature>
<evidence type="ECO:0000256" key="5">
    <source>
        <dbReference type="ARBA" id="ARBA00022692"/>
    </source>
</evidence>
<reference evidence="15" key="1">
    <citation type="submission" date="2025-08" db="UniProtKB">
        <authorList>
            <consortium name="RefSeq"/>
        </authorList>
    </citation>
    <scope>IDENTIFICATION</scope>
    <source>
        <strain evidence="15">OHB3-1</strain>
    </source>
</reference>
<dbReference type="SUPFAM" id="SSF48264">
    <property type="entry name" value="Cytochrome P450"/>
    <property type="match status" value="1"/>
</dbReference>
<evidence type="ECO:0000256" key="11">
    <source>
        <dbReference type="PIRSR" id="PIRSR602401-1"/>
    </source>
</evidence>
<comment type="subcellular location">
    <subcellularLocation>
        <location evidence="2">Membrane</location>
        <topology evidence="2">Single-pass membrane protein</topology>
    </subcellularLocation>
</comment>
<dbReference type="GO" id="GO:0016132">
    <property type="term" value="P:brassinosteroid biosynthetic process"/>
    <property type="evidence" value="ECO:0007669"/>
    <property type="project" value="TreeGrafter"/>
</dbReference>
<dbReference type="PANTHER" id="PTHR24286">
    <property type="entry name" value="CYTOCHROME P450 26"/>
    <property type="match status" value="1"/>
</dbReference>
<keyword evidence="14" id="KW-1185">Reference proteome</keyword>
<evidence type="ECO:0000256" key="4">
    <source>
        <dbReference type="ARBA" id="ARBA00022617"/>
    </source>
</evidence>
<dbReference type="GO" id="GO:0051777">
    <property type="term" value="F:ent-kaurenoic acid monooxygenase activity"/>
    <property type="evidence" value="ECO:0007669"/>
    <property type="project" value="TreeGrafter"/>
</dbReference>
<dbReference type="Gene3D" id="1.10.630.10">
    <property type="entry name" value="Cytochrome P450"/>
    <property type="match status" value="1"/>
</dbReference>
<organism evidence="14 15">
    <name type="scientific">Momordica charantia</name>
    <name type="common">Bitter gourd</name>
    <name type="synonym">Balsam pear</name>
    <dbReference type="NCBI Taxonomy" id="3673"/>
    <lineage>
        <taxon>Eukaryota</taxon>
        <taxon>Viridiplantae</taxon>
        <taxon>Streptophyta</taxon>
        <taxon>Embryophyta</taxon>
        <taxon>Tracheophyta</taxon>
        <taxon>Spermatophyta</taxon>
        <taxon>Magnoliopsida</taxon>
        <taxon>eudicotyledons</taxon>
        <taxon>Gunneridae</taxon>
        <taxon>Pentapetalae</taxon>
        <taxon>rosids</taxon>
        <taxon>fabids</taxon>
        <taxon>Cucurbitales</taxon>
        <taxon>Cucurbitaceae</taxon>
        <taxon>Momordiceae</taxon>
        <taxon>Momordica</taxon>
    </lineage>
</organism>
<evidence type="ECO:0000256" key="9">
    <source>
        <dbReference type="ARBA" id="ARBA00023004"/>
    </source>
</evidence>
<dbReference type="PANTHER" id="PTHR24286:SF199">
    <property type="entry name" value="CYTOCHROME P450 88D6"/>
    <property type="match status" value="1"/>
</dbReference>
<dbReference type="GO" id="GO:0005783">
    <property type="term" value="C:endoplasmic reticulum"/>
    <property type="evidence" value="ECO:0007669"/>
    <property type="project" value="TreeGrafter"/>
</dbReference>
<comment type="similarity">
    <text evidence="3 12">Belongs to the cytochrome P450 family.</text>
</comment>
<dbReference type="GO" id="GO:0005506">
    <property type="term" value="F:iron ion binding"/>
    <property type="evidence" value="ECO:0007669"/>
    <property type="project" value="InterPro"/>
</dbReference>
<proteinExistence type="inferred from homology"/>
<dbReference type="InterPro" id="IPR001128">
    <property type="entry name" value="Cyt_P450"/>
</dbReference>
<evidence type="ECO:0000313" key="14">
    <source>
        <dbReference type="Proteomes" id="UP000504603"/>
    </source>
</evidence>
<dbReference type="InterPro" id="IPR036396">
    <property type="entry name" value="Cyt_P450_sf"/>
</dbReference>
<keyword evidence="7" id="KW-1133">Transmembrane helix</keyword>
<dbReference type="AlphaFoldDB" id="A0A6J1DN43"/>
<feature type="binding site" description="axial binding residue" evidence="11">
    <location>
        <position position="251"/>
    </location>
    <ligand>
        <name>heme</name>
        <dbReference type="ChEBI" id="CHEBI:30413"/>
    </ligand>
    <ligandPart>
        <name>Fe</name>
        <dbReference type="ChEBI" id="CHEBI:18248"/>
    </ligandPart>
</feature>
<keyword evidence="12" id="KW-0503">Monooxygenase</keyword>
<protein>
    <submittedName>
        <fullName evidence="15">Beta-amyrin 11-oxidase-like</fullName>
    </submittedName>
</protein>
<evidence type="ECO:0000256" key="7">
    <source>
        <dbReference type="ARBA" id="ARBA00022989"/>
    </source>
</evidence>
<dbReference type="GO" id="GO:0010268">
    <property type="term" value="P:brassinosteroid homeostasis"/>
    <property type="evidence" value="ECO:0007669"/>
    <property type="project" value="TreeGrafter"/>
</dbReference>
<sequence length="303" mass="34796">MVGIMQSSWGRHGPSFLLVILIGHFSVPLCPSSSISLSVHLKISFAHFHQARKRLVEILQSIINKKRSVKKSKAESWEAKDMMDLLIDLKDEDGDEELDDETIVDLIFGKLFAGHETSAYTTMWAVLFLMDHPHIFKKAKEEQEDIIRRRPSTQKGINLSEVKQMKFLSQVIDETLRLSGITFVLFREAIVDVEINGKIIPKGWKVIPWLRELYMDANLHPSPQEFNPSRWDNFIAQPGAFTPFGLGNRLCPGRDLAKLEISIFLHYFLLHYKVERLNPKCQLTFLPLPHPKDKCLARVLKVA</sequence>
<dbReference type="InterPro" id="IPR017972">
    <property type="entry name" value="Cyt_P450_CS"/>
</dbReference>
<dbReference type="PRINTS" id="PR00385">
    <property type="entry name" value="P450"/>
</dbReference>
<dbReference type="GO" id="GO:0016125">
    <property type="term" value="P:sterol metabolic process"/>
    <property type="evidence" value="ECO:0007669"/>
    <property type="project" value="TreeGrafter"/>
</dbReference>
<dbReference type="PROSITE" id="PS00086">
    <property type="entry name" value="CYTOCHROME_P450"/>
    <property type="match status" value="1"/>
</dbReference>
<keyword evidence="9 11" id="KW-0408">Iron</keyword>
<keyword evidence="6 11" id="KW-0479">Metal-binding</keyword>
<keyword evidence="8 12" id="KW-0560">Oxidoreductase</keyword>
<keyword evidence="10" id="KW-0472">Membrane</keyword>
<dbReference type="GeneID" id="111022631"/>
<evidence type="ECO:0000256" key="8">
    <source>
        <dbReference type="ARBA" id="ARBA00023002"/>
    </source>
</evidence>
<dbReference type="Pfam" id="PF00067">
    <property type="entry name" value="p450"/>
    <property type="match status" value="1"/>
</dbReference>
<accession>A0A6J1DN43</accession>
<dbReference type="GO" id="GO:0020037">
    <property type="term" value="F:heme binding"/>
    <property type="evidence" value="ECO:0007669"/>
    <property type="project" value="InterPro"/>
</dbReference>
<keyword evidence="4 11" id="KW-0349">Heme</keyword>
<keyword evidence="5" id="KW-0812">Transmembrane</keyword>